<keyword evidence="1" id="KW-0472">Membrane</keyword>
<dbReference type="EMBL" id="JACXJA010000070">
    <property type="protein sequence ID" value="MBD2866796.1"/>
    <property type="molecule type" value="Genomic_DNA"/>
</dbReference>
<evidence type="ECO:0000313" key="3">
    <source>
        <dbReference type="EMBL" id="MBD2866796.1"/>
    </source>
</evidence>
<feature type="transmembrane region" description="Helical" evidence="1">
    <location>
        <begin position="7"/>
        <end position="25"/>
    </location>
</feature>
<name>A0A927CIH5_9BACL</name>
<evidence type="ECO:0000313" key="4">
    <source>
        <dbReference type="Proteomes" id="UP000639396"/>
    </source>
</evidence>
<keyword evidence="1" id="KW-0812">Transmembrane</keyword>
<reference evidence="3" key="1">
    <citation type="submission" date="2020-09" db="EMBL/GenBank/DDBJ databases">
        <title>A novel bacterium of genus Paenibacillus, isolated from South China Sea.</title>
        <authorList>
            <person name="Huang H."/>
            <person name="Mo K."/>
            <person name="Hu Y."/>
        </authorList>
    </citation>
    <scope>NUCLEOTIDE SEQUENCE</scope>
    <source>
        <strain evidence="3">IB182363</strain>
    </source>
</reference>
<keyword evidence="1" id="KW-1133">Transmembrane helix</keyword>
<dbReference type="AlphaFoldDB" id="A0A927CIH5"/>
<comment type="caution">
    <text evidence="3">The sequence shown here is derived from an EMBL/GenBank/DDBJ whole genome shotgun (WGS) entry which is preliminary data.</text>
</comment>
<sequence length="130" mass="14704">MSRKARIIAGCTAVVVLIGALLYMFRVTGSEVVVYSLVQMNPEQLNNEIIFKDKQTIRAFTYAVRFANKQPGVAKMAPPAYKFVLDHEEYYLWLLPKQSFGEIAKVGESGTVYKLRKTSAASLQRILRLE</sequence>
<dbReference type="Pfam" id="PF26353">
    <property type="entry name" value="YhfM"/>
    <property type="match status" value="1"/>
</dbReference>
<evidence type="ECO:0000256" key="1">
    <source>
        <dbReference type="SAM" id="Phobius"/>
    </source>
</evidence>
<feature type="domain" description="YhfM-like" evidence="2">
    <location>
        <begin position="38"/>
        <end position="127"/>
    </location>
</feature>
<organism evidence="3 4">
    <name type="scientific">Paenibacillus oceani</name>
    <dbReference type="NCBI Taxonomy" id="2772510"/>
    <lineage>
        <taxon>Bacteria</taxon>
        <taxon>Bacillati</taxon>
        <taxon>Bacillota</taxon>
        <taxon>Bacilli</taxon>
        <taxon>Bacillales</taxon>
        <taxon>Paenibacillaceae</taxon>
        <taxon>Paenibacillus</taxon>
    </lineage>
</organism>
<dbReference type="Proteomes" id="UP000639396">
    <property type="component" value="Unassembled WGS sequence"/>
</dbReference>
<protein>
    <recommendedName>
        <fullName evidence="2">YhfM-like domain-containing protein</fullName>
    </recommendedName>
</protein>
<gene>
    <name evidence="3" type="ORF">IDH45_32990</name>
</gene>
<proteinExistence type="predicted"/>
<evidence type="ECO:0000259" key="2">
    <source>
        <dbReference type="Pfam" id="PF26353"/>
    </source>
</evidence>
<keyword evidence="4" id="KW-1185">Reference proteome</keyword>
<accession>A0A927CIH5</accession>
<dbReference type="RefSeq" id="WP_190932410.1">
    <property type="nucleotide sequence ID" value="NZ_JACXJA010000070.1"/>
</dbReference>
<dbReference type="InterPro" id="IPR058780">
    <property type="entry name" value="YhfM-like_dom"/>
</dbReference>